<evidence type="ECO:0000256" key="2">
    <source>
        <dbReference type="SAM" id="SignalP"/>
    </source>
</evidence>
<evidence type="ECO:0000256" key="1">
    <source>
        <dbReference type="SAM" id="MobiDB-lite"/>
    </source>
</evidence>
<reference evidence="3 4" key="1">
    <citation type="journal article" date="2015" name="Genome Biol.">
        <title>Comparative genomics of Steinernema reveals deeply conserved gene regulatory networks.</title>
        <authorList>
            <person name="Dillman A.R."/>
            <person name="Macchietto M."/>
            <person name="Porter C.F."/>
            <person name="Rogers A."/>
            <person name="Williams B."/>
            <person name="Antoshechkin I."/>
            <person name="Lee M.M."/>
            <person name="Goodwin Z."/>
            <person name="Lu X."/>
            <person name="Lewis E.E."/>
            <person name="Goodrich-Blair H."/>
            <person name="Stock S.P."/>
            <person name="Adams B.J."/>
            <person name="Sternberg P.W."/>
            <person name="Mortazavi A."/>
        </authorList>
    </citation>
    <scope>NUCLEOTIDE SEQUENCE [LARGE SCALE GENOMIC DNA]</scope>
    <source>
        <strain evidence="3 4">ALL</strain>
    </source>
</reference>
<feature type="signal peptide" evidence="2">
    <location>
        <begin position="1"/>
        <end position="19"/>
    </location>
</feature>
<name>A0A4U5MLK0_STECR</name>
<reference evidence="3 4" key="2">
    <citation type="journal article" date="2019" name="G3 (Bethesda)">
        <title>Hybrid Assembly of the Genome of the Entomopathogenic Nematode Steinernema carpocapsae Identifies the X-Chromosome.</title>
        <authorList>
            <person name="Serra L."/>
            <person name="Macchietto M."/>
            <person name="Macias-Munoz A."/>
            <person name="McGill C.J."/>
            <person name="Rodriguez I.M."/>
            <person name="Rodriguez B."/>
            <person name="Murad R."/>
            <person name="Mortazavi A."/>
        </authorList>
    </citation>
    <scope>NUCLEOTIDE SEQUENCE [LARGE SCALE GENOMIC DNA]</scope>
    <source>
        <strain evidence="3 4">ALL</strain>
    </source>
</reference>
<evidence type="ECO:0000313" key="3">
    <source>
        <dbReference type="EMBL" id="TKR70356.1"/>
    </source>
</evidence>
<dbReference type="AlphaFoldDB" id="A0A4U5MLK0"/>
<feature type="compositionally biased region" description="Basic and acidic residues" evidence="1">
    <location>
        <begin position="142"/>
        <end position="157"/>
    </location>
</feature>
<keyword evidence="2" id="KW-0732">Signal</keyword>
<dbReference type="EMBL" id="AZBU02000007">
    <property type="protein sequence ID" value="TKR70356.1"/>
    <property type="molecule type" value="Genomic_DNA"/>
</dbReference>
<proteinExistence type="predicted"/>
<accession>A0A4U5MLK0</accession>
<dbReference type="Proteomes" id="UP000298663">
    <property type="component" value="Unassembled WGS sequence"/>
</dbReference>
<protein>
    <submittedName>
        <fullName evidence="3">Uncharacterized protein</fullName>
    </submittedName>
</protein>
<organism evidence="3 4">
    <name type="scientific">Steinernema carpocapsae</name>
    <name type="common">Entomopathogenic nematode</name>
    <dbReference type="NCBI Taxonomy" id="34508"/>
    <lineage>
        <taxon>Eukaryota</taxon>
        <taxon>Metazoa</taxon>
        <taxon>Ecdysozoa</taxon>
        <taxon>Nematoda</taxon>
        <taxon>Chromadorea</taxon>
        <taxon>Rhabditida</taxon>
        <taxon>Tylenchina</taxon>
        <taxon>Panagrolaimomorpha</taxon>
        <taxon>Strongyloidoidea</taxon>
        <taxon>Steinernematidae</taxon>
        <taxon>Steinernema</taxon>
    </lineage>
</organism>
<feature type="chain" id="PRO_5020503169" evidence="2">
    <location>
        <begin position="20"/>
        <end position="328"/>
    </location>
</feature>
<sequence>MPFASFFAMLAALVGWSAAFVGCAMLITSFILCGRKKTPSGLDKYTKTSQIGKSSISPRSAAKSSARADAAKSSKAEVQEKPKMKDSKTDEGRSPAHEKKPPKSAKSEPKKSADDSKMKKDSKSKLRISSERPSTDAFGSAEKPEANEQIKKVKEILRMTPKAPHNTQVGEVVSKKAEVSKKDSKAKLSKKEAMEEAKPAKTPKPKVAEEINLKPKVIPKNAKEEKIAKGQTRNKSDYPTMDDVISDWDSTRQPDAKGTLTKKKKSSADSDEEVEFHLRSKIQLSMPSANADGILKTDYQKPPEVFTEVTGMKEVGIYSIGADGTQGD</sequence>
<comment type="caution">
    <text evidence="3">The sequence shown here is derived from an EMBL/GenBank/DDBJ whole genome shotgun (WGS) entry which is preliminary data.</text>
</comment>
<feature type="compositionally biased region" description="Low complexity" evidence="1">
    <location>
        <begin position="53"/>
        <end position="68"/>
    </location>
</feature>
<dbReference type="OrthoDB" id="5877771at2759"/>
<gene>
    <name evidence="3" type="ORF">L596_022393</name>
</gene>
<feature type="region of interest" description="Disordered" evidence="1">
    <location>
        <begin position="40"/>
        <end position="272"/>
    </location>
</feature>
<keyword evidence="4" id="KW-1185">Reference proteome</keyword>
<feature type="compositionally biased region" description="Basic and acidic residues" evidence="1">
    <location>
        <begin position="69"/>
        <end position="134"/>
    </location>
</feature>
<evidence type="ECO:0000313" key="4">
    <source>
        <dbReference type="Proteomes" id="UP000298663"/>
    </source>
</evidence>
<feature type="compositionally biased region" description="Basic and acidic residues" evidence="1">
    <location>
        <begin position="173"/>
        <end position="199"/>
    </location>
</feature>